<protein>
    <submittedName>
        <fullName evidence="3">DUF1206 domain-containing protein</fullName>
    </submittedName>
</protein>
<keyword evidence="4" id="KW-1185">Reference proteome</keyword>
<dbReference type="InterPro" id="IPR009597">
    <property type="entry name" value="DUF1206"/>
</dbReference>
<dbReference type="Proteomes" id="UP001165587">
    <property type="component" value="Unassembled WGS sequence"/>
</dbReference>
<feature type="transmembrane region" description="Helical" evidence="1">
    <location>
        <begin position="7"/>
        <end position="28"/>
    </location>
</feature>
<feature type="transmembrane region" description="Helical" evidence="1">
    <location>
        <begin position="132"/>
        <end position="151"/>
    </location>
</feature>
<keyword evidence="1" id="KW-1133">Transmembrane helix</keyword>
<feature type="transmembrane region" description="Helical" evidence="1">
    <location>
        <begin position="93"/>
        <end position="112"/>
    </location>
</feature>
<organism evidence="3 4">
    <name type="scientific">Herbiconiux oxytropis</name>
    <dbReference type="NCBI Taxonomy" id="2970915"/>
    <lineage>
        <taxon>Bacteria</taxon>
        <taxon>Bacillati</taxon>
        <taxon>Actinomycetota</taxon>
        <taxon>Actinomycetes</taxon>
        <taxon>Micrococcales</taxon>
        <taxon>Microbacteriaceae</taxon>
        <taxon>Herbiconiux</taxon>
    </lineage>
</organism>
<dbReference type="EMBL" id="JANLCK010000010">
    <property type="protein sequence ID" value="MCS5727342.1"/>
    <property type="molecule type" value="Genomic_DNA"/>
</dbReference>
<evidence type="ECO:0000313" key="4">
    <source>
        <dbReference type="Proteomes" id="UP001165587"/>
    </source>
</evidence>
<feature type="domain" description="DUF1206" evidence="2">
    <location>
        <begin position="89"/>
        <end position="156"/>
    </location>
</feature>
<dbReference type="Pfam" id="PF06724">
    <property type="entry name" value="DUF1206"/>
    <property type="match status" value="3"/>
</dbReference>
<proteinExistence type="predicted"/>
<evidence type="ECO:0000313" key="3">
    <source>
        <dbReference type="EMBL" id="MCS5727342.1"/>
    </source>
</evidence>
<gene>
    <name evidence="3" type="ORF">N1028_15715</name>
</gene>
<evidence type="ECO:0000256" key="1">
    <source>
        <dbReference type="SAM" id="Phobius"/>
    </source>
</evidence>
<keyword evidence="1" id="KW-0472">Membrane</keyword>
<comment type="caution">
    <text evidence="3">The sequence shown here is derived from an EMBL/GenBank/DDBJ whole genome shotgun (WGS) entry which is preliminary data.</text>
</comment>
<name>A0AA42BUW5_9MICO</name>
<feature type="transmembrane region" description="Helical" evidence="1">
    <location>
        <begin position="51"/>
        <end position="73"/>
    </location>
</feature>
<feature type="transmembrane region" description="Helical" evidence="1">
    <location>
        <begin position="220"/>
        <end position="243"/>
    </location>
</feature>
<reference evidence="3" key="1">
    <citation type="submission" date="2022-08" db="EMBL/GenBank/DDBJ databases">
        <authorList>
            <person name="Deng Y."/>
            <person name="Han X.-F."/>
            <person name="Zhang Y.-Q."/>
        </authorList>
    </citation>
    <scope>NUCLEOTIDE SEQUENCE</scope>
    <source>
        <strain evidence="3">CPCC 203407</strain>
    </source>
</reference>
<feature type="domain" description="DUF1206" evidence="2">
    <location>
        <begin position="179"/>
        <end position="247"/>
    </location>
</feature>
<evidence type="ECO:0000259" key="2">
    <source>
        <dbReference type="Pfam" id="PF06724"/>
    </source>
</evidence>
<accession>A0AA42BUW5</accession>
<dbReference type="AlphaFoldDB" id="A0AA42BUW5"/>
<sequence length="250" mass="25428">MNVLARVGYAASGLVHLLLGYLAIRVAFNQSGETDQAGALAEVAELPGGTVLLWVIVVGLIALSLWLIVQTVLGVGSASKKRWVRSLVAAGKAAAYVALGLTALTFALGQSADGSDSAQQASATILALPGGQFLLGAVGMIALAIGGYFIFKGVTRKFEEDLTIPSGTPGRAVRILGVVGYVAKGIATGVVGILLVVAAATLDPKSSTGLDGALKSLAELPFGVVVLVAVGMGLTAYGIYTFVRARYARL</sequence>
<keyword evidence="1" id="KW-0812">Transmembrane</keyword>
<feature type="transmembrane region" description="Helical" evidence="1">
    <location>
        <begin position="172"/>
        <end position="200"/>
    </location>
</feature>
<feature type="domain" description="DUF1206" evidence="2">
    <location>
        <begin position="7"/>
        <end position="72"/>
    </location>
</feature>